<dbReference type="InterPro" id="IPR051909">
    <property type="entry name" value="MFP_Cation_Efflux"/>
</dbReference>
<gene>
    <name evidence="6" type="ORF">ABSH63_01385</name>
</gene>
<protein>
    <submittedName>
        <fullName evidence="6">Efflux RND transporter periplasmic adaptor subunit</fullName>
    </submittedName>
</protein>
<feature type="signal peptide" evidence="2">
    <location>
        <begin position="1"/>
        <end position="15"/>
    </location>
</feature>
<evidence type="ECO:0000313" key="7">
    <source>
        <dbReference type="Proteomes" id="UP001465331"/>
    </source>
</evidence>
<organism evidence="6 7">
    <name type="scientific">Sinimarinibacterium thermocellulolyticum</name>
    <dbReference type="NCBI Taxonomy" id="3170016"/>
    <lineage>
        <taxon>Bacteria</taxon>
        <taxon>Pseudomonadati</taxon>
        <taxon>Pseudomonadota</taxon>
        <taxon>Gammaproteobacteria</taxon>
        <taxon>Nevskiales</taxon>
        <taxon>Nevskiaceae</taxon>
        <taxon>Sinimarinibacterium</taxon>
    </lineage>
</organism>
<feature type="chain" id="PRO_5045807333" evidence="2">
    <location>
        <begin position="16"/>
        <end position="422"/>
    </location>
</feature>
<dbReference type="Pfam" id="PF25971">
    <property type="entry name" value="CzcB_N"/>
    <property type="match status" value="1"/>
</dbReference>
<dbReference type="SUPFAM" id="SSF51230">
    <property type="entry name" value="Single hybrid motif"/>
    <property type="match status" value="1"/>
</dbReference>
<accession>A0ABV2A763</accession>
<dbReference type="InterPro" id="IPR058649">
    <property type="entry name" value="CzcB_C"/>
</dbReference>
<evidence type="ECO:0000256" key="1">
    <source>
        <dbReference type="ARBA" id="ARBA00022448"/>
    </source>
</evidence>
<dbReference type="PANTHER" id="PTHR30097">
    <property type="entry name" value="CATION EFFLUX SYSTEM PROTEIN CUSB"/>
    <property type="match status" value="1"/>
</dbReference>
<evidence type="ECO:0000256" key="2">
    <source>
        <dbReference type="SAM" id="SignalP"/>
    </source>
</evidence>
<dbReference type="Proteomes" id="UP001465331">
    <property type="component" value="Unassembled WGS sequence"/>
</dbReference>
<dbReference type="Gene3D" id="2.40.420.20">
    <property type="match status" value="1"/>
</dbReference>
<dbReference type="RefSeq" id="WP_352886700.1">
    <property type="nucleotide sequence ID" value="NZ_JBEPIJ010000001.1"/>
</dbReference>
<dbReference type="InterPro" id="IPR058646">
    <property type="entry name" value="CzcB_N"/>
</dbReference>
<dbReference type="Gene3D" id="2.40.50.100">
    <property type="match status" value="1"/>
</dbReference>
<keyword evidence="2" id="KW-0732">Signal</keyword>
<evidence type="ECO:0000259" key="3">
    <source>
        <dbReference type="Pfam" id="PF25971"/>
    </source>
</evidence>
<feature type="domain" description="CzcB N-terminal" evidence="3">
    <location>
        <begin position="52"/>
        <end position="147"/>
    </location>
</feature>
<evidence type="ECO:0000259" key="4">
    <source>
        <dbReference type="Pfam" id="PF25973"/>
    </source>
</evidence>
<name>A0ABV2A763_9GAMM</name>
<keyword evidence="7" id="KW-1185">Reference proteome</keyword>
<keyword evidence="1" id="KW-0813">Transport</keyword>
<dbReference type="CDD" id="cd06850">
    <property type="entry name" value="biotinyl_domain"/>
    <property type="match status" value="1"/>
</dbReference>
<proteinExistence type="predicted"/>
<feature type="domain" description="CzcB-like barrel-sandwich hybrid" evidence="4">
    <location>
        <begin position="195"/>
        <end position="266"/>
    </location>
</feature>
<dbReference type="InterPro" id="IPR011053">
    <property type="entry name" value="Single_hybrid_motif"/>
</dbReference>
<dbReference type="Pfam" id="PF25973">
    <property type="entry name" value="BSH_CzcB"/>
    <property type="match status" value="1"/>
</dbReference>
<evidence type="ECO:0000313" key="6">
    <source>
        <dbReference type="EMBL" id="MES0872666.1"/>
    </source>
</evidence>
<dbReference type="Gene3D" id="2.40.30.170">
    <property type="match status" value="1"/>
</dbReference>
<feature type="domain" description="CzcB-like C-terminal circularly permuted SH3-like" evidence="5">
    <location>
        <begin position="351"/>
        <end position="410"/>
    </location>
</feature>
<dbReference type="Pfam" id="PF25975">
    <property type="entry name" value="CzcB_C"/>
    <property type="match status" value="1"/>
</dbReference>
<dbReference type="EMBL" id="JBEPIJ010000001">
    <property type="protein sequence ID" value="MES0872666.1"/>
    <property type="molecule type" value="Genomic_DNA"/>
</dbReference>
<sequence>MYRILMIAAITFALAACNRSGTPETAHVEHSPAGDAHANPAIDEIQKGPHGGRLLRDGDFALEVTIFERGVPPEFRLYAYRHGQPVAPAQVGARITLTRVSGLPGGTTDEHVFVAKDDYLVSPTEVYEPHSFAVQVQASYAGKTYAWRYDAPEGQVEIESSMAAAQGLQTAIAQAGTIHERLPLYGSIQPDPERVRAVTARFPGLVRSVSVRVGDTVKAGQTLATIESNESLQVYPVPAPISGVVTQRAANPGEAVGAASLFEIADFDGVRAELNVFPRDRARLQPGQVVQVRAADGDATGTGVIDVISVAAMVGRPLVARVPLDNRRGLWTPGQFVDAEVTVSRAPVPLVVPLSAVQTFRDWDVVFVAEGDRYQAQPVELGRRDDRHVEVLSGLSPGARIVIANSWLVKADIEKSGASHDH</sequence>
<comment type="caution">
    <text evidence="6">The sequence shown here is derived from an EMBL/GenBank/DDBJ whole genome shotgun (WGS) entry which is preliminary data.</text>
</comment>
<dbReference type="PROSITE" id="PS51257">
    <property type="entry name" value="PROKAR_LIPOPROTEIN"/>
    <property type="match status" value="1"/>
</dbReference>
<evidence type="ECO:0000259" key="5">
    <source>
        <dbReference type="Pfam" id="PF25975"/>
    </source>
</evidence>
<dbReference type="PANTHER" id="PTHR30097:SF4">
    <property type="entry name" value="SLR6042 PROTEIN"/>
    <property type="match status" value="1"/>
</dbReference>
<reference evidence="6 7" key="1">
    <citation type="submission" date="2024-06" db="EMBL/GenBank/DDBJ databases">
        <authorList>
            <person name="Li Z."/>
            <person name="Jiang Y."/>
        </authorList>
    </citation>
    <scope>NUCLEOTIDE SEQUENCE [LARGE SCALE GENOMIC DNA]</scope>
    <source>
        <strain evidence="6 7">HSW-8</strain>
    </source>
</reference>
<dbReference type="InterPro" id="IPR058647">
    <property type="entry name" value="BSH_CzcB-like"/>
</dbReference>